<dbReference type="InterPro" id="IPR011335">
    <property type="entry name" value="Restrct_endonuc-II-like"/>
</dbReference>
<keyword evidence="1" id="KW-0175">Coiled coil</keyword>
<sequence>MSRSPALRLVDTRSLPRQQWLEVRKKGIGSSDAAAAVGLCPYKSQLELWMEKTGRTVRQEEPGQDSPMYWGTLLEPYVATAYTERTGHKVRRLNAVLQHPTYSYMLANIDREVVGSKDVQILECKTAGEFGSRLWRDGVPEYVQLQVQHQLAVTGKQAADVAVLLCGQKLELHRIERDEDLIGRLIVLEARFWEHVTQDVPPSADGSESAARALRNLYPGTDTTIDLTEDRQLCSDFQSLVALRDEIAEKDKQAECLRQRLQEAMGDASRALFLGGEITFRRSKDSTSVDAKRLAQEHPELVAQYTVERPGSRRFRVVSHKEGE</sequence>
<dbReference type="OrthoDB" id="46225at2"/>
<dbReference type="Pfam" id="PF09588">
    <property type="entry name" value="YqaJ"/>
    <property type="match status" value="1"/>
</dbReference>
<keyword evidence="4" id="KW-1185">Reference proteome</keyword>
<proteinExistence type="predicted"/>
<gene>
    <name evidence="3" type="ORF">FKV25_15510</name>
</gene>
<dbReference type="GO" id="GO:0004519">
    <property type="term" value="F:endonuclease activity"/>
    <property type="evidence" value="ECO:0007669"/>
    <property type="project" value="UniProtKB-KW"/>
</dbReference>
<comment type="caution">
    <text evidence="3">The sequence shown here is derived from an EMBL/GenBank/DDBJ whole genome shotgun (WGS) entry which is preliminary data.</text>
</comment>
<dbReference type="NCBIfam" id="TIGR03033">
    <property type="entry name" value="phage_rel_nuc"/>
    <property type="match status" value="1"/>
</dbReference>
<feature type="coiled-coil region" evidence="1">
    <location>
        <begin position="240"/>
        <end position="267"/>
    </location>
</feature>
<keyword evidence="3" id="KW-0255">Endonuclease</keyword>
<keyword evidence="3" id="KW-0540">Nuclease</keyword>
<protein>
    <submittedName>
        <fullName evidence="3">Endonuclease</fullName>
    </submittedName>
</protein>
<organism evidence="3 4">
    <name type="scientific">Marilutibacter aestuarii</name>
    <dbReference type="NCBI Taxonomy" id="1706195"/>
    <lineage>
        <taxon>Bacteria</taxon>
        <taxon>Pseudomonadati</taxon>
        <taxon>Pseudomonadota</taxon>
        <taxon>Gammaproteobacteria</taxon>
        <taxon>Lysobacterales</taxon>
        <taxon>Lysobacteraceae</taxon>
        <taxon>Marilutibacter</taxon>
    </lineage>
</organism>
<dbReference type="PANTHER" id="PTHR46609:SF6">
    <property type="entry name" value="EXONUCLEASE, PHAGE-TYPE_RECB, C-TERMINAL DOMAIN-CONTAINING PROTEIN-RELATED"/>
    <property type="match status" value="1"/>
</dbReference>
<dbReference type="Proteomes" id="UP000318212">
    <property type="component" value="Unassembled WGS sequence"/>
</dbReference>
<dbReference type="AlphaFoldDB" id="A0A508A090"/>
<reference evidence="3 4" key="1">
    <citation type="submission" date="2019-06" db="EMBL/GenBank/DDBJ databases">
        <title>Lysobacter alkalisoli sp. nov. isolated from saline soil.</title>
        <authorList>
            <person name="Sun J.-Q."/>
            <person name="Xu L."/>
        </authorList>
    </citation>
    <scope>NUCLEOTIDE SEQUENCE [LARGE SCALE GENOMIC DNA]</scope>
    <source>
        <strain evidence="3 4">JCM 31130</strain>
    </source>
</reference>
<dbReference type="SUPFAM" id="SSF52980">
    <property type="entry name" value="Restriction endonuclease-like"/>
    <property type="match status" value="1"/>
</dbReference>
<feature type="domain" description="YqaJ viral recombinase" evidence="2">
    <location>
        <begin position="19"/>
        <end position="157"/>
    </location>
</feature>
<evidence type="ECO:0000313" key="3">
    <source>
        <dbReference type="EMBL" id="TQD39232.1"/>
    </source>
</evidence>
<dbReference type="InterPro" id="IPR051703">
    <property type="entry name" value="NF-kappa-B_Signaling_Reg"/>
</dbReference>
<evidence type="ECO:0000313" key="4">
    <source>
        <dbReference type="Proteomes" id="UP000318212"/>
    </source>
</evidence>
<dbReference type="InterPro" id="IPR017482">
    <property type="entry name" value="Lambda-type_endonuclease"/>
</dbReference>
<dbReference type="RefSeq" id="WP_141519692.1">
    <property type="nucleotide sequence ID" value="NZ_VICE01000149.1"/>
</dbReference>
<accession>A0A508A090</accession>
<dbReference type="InterPro" id="IPR019080">
    <property type="entry name" value="YqaJ_viral_recombinase"/>
</dbReference>
<evidence type="ECO:0000256" key="1">
    <source>
        <dbReference type="SAM" id="Coils"/>
    </source>
</evidence>
<dbReference type="InterPro" id="IPR011604">
    <property type="entry name" value="PDDEXK-like_dom_sf"/>
</dbReference>
<evidence type="ECO:0000259" key="2">
    <source>
        <dbReference type="Pfam" id="PF09588"/>
    </source>
</evidence>
<dbReference type="EMBL" id="VICE01000149">
    <property type="protein sequence ID" value="TQD39232.1"/>
    <property type="molecule type" value="Genomic_DNA"/>
</dbReference>
<name>A0A508A090_9GAMM</name>
<dbReference type="Gene3D" id="3.90.320.10">
    <property type="match status" value="1"/>
</dbReference>
<dbReference type="PANTHER" id="PTHR46609">
    <property type="entry name" value="EXONUCLEASE, PHAGE-TYPE/RECB, C-TERMINAL DOMAIN-CONTAINING PROTEIN"/>
    <property type="match status" value="1"/>
</dbReference>
<keyword evidence="3" id="KW-0378">Hydrolase</keyword>